<protein>
    <submittedName>
        <fullName evidence="2">DUF2474 domain-containing protein</fullName>
    </submittedName>
</protein>
<keyword evidence="1" id="KW-1133">Transmembrane helix</keyword>
<sequence>MTDHALDKTASTLRRLGWLALLWAGGVASLGLAAGALKLIMRLAGLTP</sequence>
<evidence type="ECO:0000313" key="2">
    <source>
        <dbReference type="EMBL" id="OZI73048.1"/>
    </source>
</evidence>
<comment type="caution">
    <text evidence="2">The sequence shown here is derived from an EMBL/GenBank/DDBJ whole genome shotgun (WGS) entry which is preliminary data.</text>
</comment>
<gene>
    <name evidence="2" type="ORF">CAL23_17855</name>
</gene>
<dbReference type="InterPro" id="IPR018895">
    <property type="entry name" value="DUF2474"/>
</dbReference>
<evidence type="ECO:0000313" key="3">
    <source>
        <dbReference type="Proteomes" id="UP000216524"/>
    </source>
</evidence>
<proteinExistence type="predicted"/>
<evidence type="ECO:0000256" key="1">
    <source>
        <dbReference type="SAM" id="Phobius"/>
    </source>
</evidence>
<dbReference type="Pfam" id="PF10617">
    <property type="entry name" value="DUF2474"/>
    <property type="match status" value="1"/>
</dbReference>
<keyword evidence="1" id="KW-0472">Membrane</keyword>
<name>A0ABX4F939_9BORD</name>
<feature type="transmembrane region" description="Helical" evidence="1">
    <location>
        <begin position="20"/>
        <end position="40"/>
    </location>
</feature>
<accession>A0ABX4F939</accession>
<dbReference type="EMBL" id="NEVV01000006">
    <property type="protein sequence ID" value="OZI73048.1"/>
    <property type="molecule type" value="Genomic_DNA"/>
</dbReference>
<dbReference type="Proteomes" id="UP000216524">
    <property type="component" value="Unassembled WGS sequence"/>
</dbReference>
<dbReference type="RefSeq" id="WP_094830075.1">
    <property type="nucleotide sequence ID" value="NZ_NEVV01000006.1"/>
</dbReference>
<keyword evidence="3" id="KW-1185">Reference proteome</keyword>
<reference evidence="2 3" key="1">
    <citation type="submission" date="2017-05" db="EMBL/GenBank/DDBJ databases">
        <title>Complete and WGS of Bordetella genogroups.</title>
        <authorList>
            <person name="Spilker T."/>
            <person name="Lipuma J."/>
        </authorList>
    </citation>
    <scope>NUCLEOTIDE SEQUENCE [LARGE SCALE GENOMIC DNA]</scope>
    <source>
        <strain evidence="2 3">AU3139</strain>
    </source>
</reference>
<organism evidence="2 3">
    <name type="scientific">Bordetella genomosp. 6</name>
    <dbReference type="NCBI Taxonomy" id="463024"/>
    <lineage>
        <taxon>Bacteria</taxon>
        <taxon>Pseudomonadati</taxon>
        <taxon>Pseudomonadota</taxon>
        <taxon>Betaproteobacteria</taxon>
        <taxon>Burkholderiales</taxon>
        <taxon>Alcaligenaceae</taxon>
        <taxon>Bordetella</taxon>
    </lineage>
</organism>
<keyword evidence="1" id="KW-0812">Transmembrane</keyword>